<comment type="caution">
    <text evidence="1">The sequence shown here is derived from an EMBL/GenBank/DDBJ whole genome shotgun (WGS) entry which is preliminary data.</text>
</comment>
<dbReference type="EMBL" id="JBJURJ010000011">
    <property type="protein sequence ID" value="MFM9330024.1"/>
    <property type="molecule type" value="Genomic_DNA"/>
</dbReference>
<evidence type="ECO:0000313" key="2">
    <source>
        <dbReference type="Proteomes" id="UP001631969"/>
    </source>
</evidence>
<dbReference type="Proteomes" id="UP001631969">
    <property type="component" value="Unassembled WGS sequence"/>
</dbReference>
<proteinExistence type="predicted"/>
<evidence type="ECO:0000313" key="1">
    <source>
        <dbReference type="EMBL" id="MFM9330024.1"/>
    </source>
</evidence>
<accession>A0ACC7P173</accession>
<protein>
    <submittedName>
        <fullName evidence="1">Uncharacterized protein</fullName>
    </submittedName>
</protein>
<reference evidence="1" key="1">
    <citation type="submission" date="2024-12" db="EMBL/GenBank/DDBJ databases">
        <authorList>
            <person name="Wu N."/>
        </authorList>
    </citation>
    <scope>NUCLEOTIDE SEQUENCE</scope>
    <source>
        <strain evidence="1">P15</strain>
    </source>
</reference>
<sequence length="482" mass="54075">MRRWLKVEYIVALAAAVVLAWLLLWKPVIGMADNGDFLRIMGTVGLDYTDPSLPYEQKYFGWFIREFAMKEMGLGGYVSTSLLPVMIGKLLCLVVGKELFDMRAVAIVYGALFVAGAWLLLRYCKGRNVWGNALLGILFVVMFADVGYTAYYNSLFSEPMAYVAMLLTLGFVLALLRGAQPMSLYLWGFAISSVLLIGAKVQNAPVGILLALLCLRLGTLRKGGGWRRKAGWLAVVLVAASAAIYFSLPKEIKIINQYQTVFFGVLKGSENPAADLRELGLPEKLAVNAGTNYFEPAPIDQHDPVFAQEYYPAFSHLKVGLFYLKHPGRFWDKLEIAGEHGMTIRPYYLGSFEQSEGLKSGEVSYALSLWSEFKHRVLPNKLWFILLVFVLYYVMLIRRYLNAFRLRERIRLEVLAGLGLVALFQFVTPVVGDGEADLAKHLFGFNVSFDLMLWFGVLLLLEHLPGWRRGAGERADGGTIKR</sequence>
<keyword evidence="2" id="KW-1185">Reference proteome</keyword>
<organism evidence="1 2">
    <name type="scientific">Paenibacillus mesotrionivorans</name>
    <dbReference type="NCBI Taxonomy" id="3160968"/>
    <lineage>
        <taxon>Bacteria</taxon>
        <taxon>Bacillati</taxon>
        <taxon>Bacillota</taxon>
        <taxon>Bacilli</taxon>
        <taxon>Bacillales</taxon>
        <taxon>Paenibacillaceae</taxon>
        <taxon>Paenibacillus</taxon>
    </lineage>
</organism>
<gene>
    <name evidence="1" type="ORF">ACI1P1_17135</name>
</gene>
<name>A0ACC7P173_9BACL</name>